<sequence>MSSKLFALDIGTRSVVGIILEEQNEHFHVIDILMKEHKERAMVDGQIHNVLYVADLIKEIKGELEEKHGPLKKVSVAAAGRALKTEQASVTVNIKNRPIFTEEDISRLELQAVQLAQAKLLSSKEDEKLNHYYCVGYSILFYRLDGEEIGSLVDQQGDEATIEVIATFLPRVVVESLLAALKRADLEMEALTLEPIAAINVLIPPSMRRLNVALVDIGAGTSDIAITDKGTIVAYGMVPTAGDEITEALSDHYLLDFPVAEITKRQLTSEDEVVIQDILGFEQSYSKDEVVQAIQPSIEALAQAIGSELLRLNNQAPPKAVMLVGGGSLTPNLPVELSKALNLPVNRVAVRGIDAIQNLTKEASIPATPELVTPIGIAIAAKKSPIQYMSVTVNEQVVRLFELKEMTVGDAFLSANIRAKQLYGKPGHGIAITVNNQDIFIPGGHGHPATILVNGEPATTKTAIKNNDVISLVEGQNGHDAKATVRELVDDALIKNVTVQGDSFRIEPIVKINNKVCSLEQELQDRDSLQVETIETIADLFKHIKQANALQKLHSFFLNIDGKPVLFPDFSSSLLLNDKPCKITYPFKNGDAIVIAEAVPPTVEMIANKLGLALEEKIVVSFQQETLELKKVAREVMVSGESVMASSTVANGASLSIIEKDTKSWIYQDIFRYSNWQLPVNFKGQFTILRNGEPSSFDAEIFGGDQLEIILTEQTIQ</sequence>
<dbReference type="PROSITE" id="PS50889">
    <property type="entry name" value="S4"/>
    <property type="match status" value="1"/>
</dbReference>
<accession>A0A318TXR7</accession>
<dbReference type="AlphaFoldDB" id="A0A318TXR7"/>
<dbReference type="InterPro" id="IPR050696">
    <property type="entry name" value="FtsA/MreB"/>
</dbReference>
<feature type="domain" description="SHS2" evidence="2">
    <location>
        <begin position="5"/>
        <end position="202"/>
    </location>
</feature>
<gene>
    <name evidence="3" type="ORF">BJ095_101310</name>
</gene>
<reference evidence="3 4" key="1">
    <citation type="submission" date="2018-06" db="EMBL/GenBank/DDBJ databases">
        <title>Genomic Encyclopedia of Archaeal and Bacterial Type Strains, Phase II (KMG-II): from individual species to whole genera.</title>
        <authorList>
            <person name="Goeker M."/>
        </authorList>
    </citation>
    <scope>NUCLEOTIDE SEQUENCE [LARGE SCALE GENOMIC DNA]</scope>
    <source>
        <strain evidence="3 4">KACC 16626</strain>
    </source>
</reference>
<evidence type="ECO:0000256" key="1">
    <source>
        <dbReference type="PROSITE-ProRule" id="PRU00182"/>
    </source>
</evidence>
<protein>
    <submittedName>
        <fullName evidence="3">Cell division protein FtsA</fullName>
    </submittedName>
</protein>
<name>A0A318TXR7_9BACL</name>
<dbReference type="RefSeq" id="WP_107935513.1">
    <property type="nucleotide sequence ID" value="NZ_CP085009.1"/>
</dbReference>
<dbReference type="Proteomes" id="UP000247416">
    <property type="component" value="Unassembled WGS sequence"/>
</dbReference>
<evidence type="ECO:0000313" key="4">
    <source>
        <dbReference type="Proteomes" id="UP000247416"/>
    </source>
</evidence>
<dbReference type="Pfam" id="PF14450">
    <property type="entry name" value="FtsA"/>
    <property type="match status" value="1"/>
</dbReference>
<proteinExistence type="predicted"/>
<dbReference type="CDD" id="cd24004">
    <property type="entry name" value="ASKHA_NBD_PilM-like"/>
    <property type="match status" value="1"/>
</dbReference>
<dbReference type="PANTHER" id="PTHR32432">
    <property type="entry name" value="CELL DIVISION PROTEIN FTSA-RELATED"/>
    <property type="match status" value="1"/>
</dbReference>
<dbReference type="GO" id="GO:0051301">
    <property type="term" value="P:cell division"/>
    <property type="evidence" value="ECO:0007669"/>
    <property type="project" value="UniProtKB-KW"/>
</dbReference>
<dbReference type="Gene3D" id="3.30.1490.300">
    <property type="match status" value="1"/>
</dbReference>
<dbReference type="EMBL" id="QJTJ01000001">
    <property type="protein sequence ID" value="PYF09083.1"/>
    <property type="molecule type" value="Genomic_DNA"/>
</dbReference>
<keyword evidence="4" id="KW-1185">Reference proteome</keyword>
<comment type="caution">
    <text evidence="3">The sequence shown here is derived from an EMBL/GenBank/DDBJ whole genome shotgun (WGS) entry which is preliminary data.</text>
</comment>
<organism evidence="3 4">
    <name type="scientific">Ureibacillus chungkukjangi</name>
    <dbReference type="NCBI Taxonomy" id="1202712"/>
    <lineage>
        <taxon>Bacteria</taxon>
        <taxon>Bacillati</taxon>
        <taxon>Bacillota</taxon>
        <taxon>Bacilli</taxon>
        <taxon>Bacillales</taxon>
        <taxon>Caryophanaceae</taxon>
        <taxon>Ureibacillus</taxon>
    </lineage>
</organism>
<dbReference type="InterPro" id="IPR043129">
    <property type="entry name" value="ATPase_NBD"/>
</dbReference>
<dbReference type="SMART" id="SM00842">
    <property type="entry name" value="FtsA"/>
    <property type="match status" value="1"/>
</dbReference>
<keyword evidence="1" id="KW-0694">RNA-binding</keyword>
<evidence type="ECO:0000313" key="3">
    <source>
        <dbReference type="EMBL" id="PYF09083.1"/>
    </source>
</evidence>
<keyword evidence="3" id="KW-0132">Cell division</keyword>
<dbReference type="Gene3D" id="3.30.420.40">
    <property type="match status" value="2"/>
</dbReference>
<keyword evidence="3" id="KW-0131">Cell cycle</keyword>
<dbReference type="InterPro" id="IPR003494">
    <property type="entry name" value="SHS2_FtsA"/>
</dbReference>
<dbReference type="PANTHER" id="PTHR32432:SF3">
    <property type="entry name" value="ETHANOLAMINE UTILIZATION PROTEIN EUTJ"/>
    <property type="match status" value="1"/>
</dbReference>
<dbReference type="OrthoDB" id="9768127at2"/>
<evidence type="ECO:0000259" key="2">
    <source>
        <dbReference type="SMART" id="SM00842"/>
    </source>
</evidence>
<dbReference type="SUPFAM" id="SSF53067">
    <property type="entry name" value="Actin-like ATPase domain"/>
    <property type="match status" value="2"/>
</dbReference>
<dbReference type="GO" id="GO:0003723">
    <property type="term" value="F:RNA binding"/>
    <property type="evidence" value="ECO:0007669"/>
    <property type="project" value="UniProtKB-KW"/>
</dbReference>